<evidence type="ECO:0000313" key="2">
    <source>
        <dbReference type="EMBL" id="KXG38487.1"/>
    </source>
</evidence>
<name>A0A1B6QKQ2_SORBI</name>
<dbReference type="Proteomes" id="UP000000768">
    <property type="component" value="Chromosome 1"/>
</dbReference>
<sequence length="261" mass="27102">MHLNQKNSCTISCTCIKNATISGATSESTIDQEAGQVGTREVVRAGMAALSSGGTIRAGMAALLLRGVAKEPALSCMSGDAATDVEPKMSEPGAGRSRGAVVVVRWAAHIAIRDWIHQGTARSAGETPPPCATGHELLDALLGCCRGRSLASERTLTGRRRMEMSSRLVKEGAGSSRPRSMLRPRSLPRRRFPSPPTCRWGSSAMAAMPPVARRRLVGSKSTLPMASDAPGRAVVSTVAASRNSHSQRGGDSSASLSAGGG</sequence>
<evidence type="ECO:0000256" key="1">
    <source>
        <dbReference type="SAM" id="MobiDB-lite"/>
    </source>
</evidence>
<feature type="compositionally biased region" description="Low complexity" evidence="1">
    <location>
        <begin position="249"/>
        <end position="261"/>
    </location>
</feature>
<protein>
    <submittedName>
        <fullName evidence="2">Uncharacterized protein</fullName>
    </submittedName>
</protein>
<organism evidence="2 3">
    <name type="scientific">Sorghum bicolor</name>
    <name type="common">Sorghum</name>
    <name type="synonym">Sorghum vulgare</name>
    <dbReference type="NCBI Taxonomy" id="4558"/>
    <lineage>
        <taxon>Eukaryota</taxon>
        <taxon>Viridiplantae</taxon>
        <taxon>Streptophyta</taxon>
        <taxon>Embryophyta</taxon>
        <taxon>Tracheophyta</taxon>
        <taxon>Spermatophyta</taxon>
        <taxon>Magnoliopsida</taxon>
        <taxon>Liliopsida</taxon>
        <taxon>Poales</taxon>
        <taxon>Poaceae</taxon>
        <taxon>PACMAD clade</taxon>
        <taxon>Panicoideae</taxon>
        <taxon>Andropogonodae</taxon>
        <taxon>Andropogoneae</taxon>
        <taxon>Sorghinae</taxon>
        <taxon>Sorghum</taxon>
    </lineage>
</organism>
<evidence type="ECO:0000313" key="3">
    <source>
        <dbReference type="Proteomes" id="UP000000768"/>
    </source>
</evidence>
<dbReference type="Gramene" id="KXG38487">
    <property type="protein sequence ID" value="KXG38487"/>
    <property type="gene ID" value="SORBI_3001G242400"/>
</dbReference>
<feature type="compositionally biased region" description="Basic residues" evidence="1">
    <location>
        <begin position="180"/>
        <end position="192"/>
    </location>
</feature>
<reference evidence="2 3" key="1">
    <citation type="journal article" date="2009" name="Nature">
        <title>The Sorghum bicolor genome and the diversification of grasses.</title>
        <authorList>
            <person name="Paterson A.H."/>
            <person name="Bowers J.E."/>
            <person name="Bruggmann R."/>
            <person name="Dubchak I."/>
            <person name="Grimwood J."/>
            <person name="Gundlach H."/>
            <person name="Haberer G."/>
            <person name="Hellsten U."/>
            <person name="Mitros T."/>
            <person name="Poliakov A."/>
            <person name="Schmutz J."/>
            <person name="Spannagl M."/>
            <person name="Tang H."/>
            <person name="Wang X."/>
            <person name="Wicker T."/>
            <person name="Bharti A.K."/>
            <person name="Chapman J."/>
            <person name="Feltus F.A."/>
            <person name="Gowik U."/>
            <person name="Grigoriev I.V."/>
            <person name="Lyons E."/>
            <person name="Maher C.A."/>
            <person name="Martis M."/>
            <person name="Narechania A."/>
            <person name="Otillar R.P."/>
            <person name="Penning B.W."/>
            <person name="Salamov A.A."/>
            <person name="Wang Y."/>
            <person name="Zhang L."/>
            <person name="Carpita N.C."/>
            <person name="Freeling M."/>
            <person name="Gingle A.R."/>
            <person name="Hash C.T."/>
            <person name="Keller B."/>
            <person name="Klein P."/>
            <person name="Kresovich S."/>
            <person name="McCann M.C."/>
            <person name="Ming R."/>
            <person name="Peterson D.G."/>
            <person name="Mehboob-ur-Rahman"/>
            <person name="Ware D."/>
            <person name="Westhoff P."/>
            <person name="Mayer K.F."/>
            <person name="Messing J."/>
            <person name="Rokhsar D.S."/>
        </authorList>
    </citation>
    <scope>NUCLEOTIDE SEQUENCE [LARGE SCALE GENOMIC DNA]</scope>
    <source>
        <strain evidence="3">cv. BTx623</strain>
    </source>
</reference>
<dbReference type="InParanoid" id="A0A1B6QKQ2"/>
<feature type="compositionally biased region" description="Polar residues" evidence="1">
    <location>
        <begin position="238"/>
        <end position="247"/>
    </location>
</feature>
<keyword evidence="3" id="KW-1185">Reference proteome</keyword>
<reference evidence="3" key="2">
    <citation type="journal article" date="2018" name="Plant J.">
        <title>The Sorghum bicolor reference genome: improved assembly, gene annotations, a transcriptome atlas, and signatures of genome organization.</title>
        <authorList>
            <person name="McCormick R.F."/>
            <person name="Truong S.K."/>
            <person name="Sreedasyam A."/>
            <person name="Jenkins J."/>
            <person name="Shu S."/>
            <person name="Sims D."/>
            <person name="Kennedy M."/>
            <person name="Amirebrahimi M."/>
            <person name="Weers B.D."/>
            <person name="McKinley B."/>
            <person name="Mattison A."/>
            <person name="Morishige D.T."/>
            <person name="Grimwood J."/>
            <person name="Schmutz J."/>
            <person name="Mullet J.E."/>
        </authorList>
    </citation>
    <scope>NUCLEOTIDE SEQUENCE [LARGE SCALE GENOMIC DNA]</scope>
    <source>
        <strain evidence="3">cv. BTx623</strain>
    </source>
</reference>
<dbReference type="EMBL" id="CM000760">
    <property type="protein sequence ID" value="KXG38487.1"/>
    <property type="molecule type" value="Genomic_DNA"/>
</dbReference>
<feature type="region of interest" description="Disordered" evidence="1">
    <location>
        <begin position="222"/>
        <end position="261"/>
    </location>
</feature>
<dbReference type="AlphaFoldDB" id="A0A1B6QKQ2"/>
<accession>A0A1B6QKQ2</accession>
<proteinExistence type="predicted"/>
<feature type="region of interest" description="Disordered" evidence="1">
    <location>
        <begin position="165"/>
        <end position="203"/>
    </location>
</feature>
<gene>
    <name evidence="2" type="ORF">SORBI_3001G242400</name>
</gene>